<name>A0A2U1B3Y4_9BACT</name>
<proteinExistence type="predicted"/>
<dbReference type="EMBL" id="JABAEW010000037">
    <property type="protein sequence ID" value="NMD88118.1"/>
    <property type="molecule type" value="Genomic_DNA"/>
</dbReference>
<protein>
    <submittedName>
        <fullName evidence="1">Polysaccharide pyruvyl transferase family protein</fullName>
    </submittedName>
</protein>
<comment type="caution">
    <text evidence="2">The sequence shown here is derived from an EMBL/GenBank/DDBJ whole genome shotgun (WGS) entry which is preliminary data.</text>
</comment>
<dbReference type="EMBL" id="QEKH01000009">
    <property type="protein sequence ID" value="PVY43389.1"/>
    <property type="molecule type" value="Genomic_DNA"/>
</dbReference>
<keyword evidence="3" id="KW-1185">Reference proteome</keyword>
<organism evidence="2 3">
    <name type="scientific">Victivallis vadensis</name>
    <dbReference type="NCBI Taxonomy" id="172901"/>
    <lineage>
        <taxon>Bacteria</taxon>
        <taxon>Pseudomonadati</taxon>
        <taxon>Lentisphaerota</taxon>
        <taxon>Lentisphaeria</taxon>
        <taxon>Victivallales</taxon>
        <taxon>Victivallaceae</taxon>
        <taxon>Victivallis</taxon>
    </lineage>
</organism>
<evidence type="ECO:0000313" key="1">
    <source>
        <dbReference type="EMBL" id="NMD88118.1"/>
    </source>
</evidence>
<dbReference type="Proteomes" id="UP000576225">
    <property type="component" value="Unassembled WGS sequence"/>
</dbReference>
<evidence type="ECO:0000313" key="2">
    <source>
        <dbReference type="EMBL" id="PVY43389.1"/>
    </source>
</evidence>
<dbReference type="GO" id="GO:0016740">
    <property type="term" value="F:transferase activity"/>
    <property type="evidence" value="ECO:0007669"/>
    <property type="project" value="UniProtKB-KW"/>
</dbReference>
<dbReference type="AlphaFoldDB" id="A0A2U1B3Y4"/>
<evidence type="ECO:0000313" key="4">
    <source>
        <dbReference type="Proteomes" id="UP000576225"/>
    </source>
</evidence>
<accession>A0A2U1B3Y4</accession>
<dbReference type="Proteomes" id="UP000245959">
    <property type="component" value="Unassembled WGS sequence"/>
</dbReference>
<keyword evidence="1" id="KW-0808">Transferase</keyword>
<reference evidence="2 3" key="1">
    <citation type="submission" date="2018-04" db="EMBL/GenBank/DDBJ databases">
        <title>Genomic Encyclopedia of Type Strains, Phase IV (KMG-IV): sequencing the most valuable type-strain genomes for metagenomic binning, comparative biology and taxonomic classification.</title>
        <authorList>
            <person name="Goeker M."/>
        </authorList>
    </citation>
    <scope>NUCLEOTIDE SEQUENCE [LARGE SCALE GENOMIC DNA]</scope>
    <source>
        <strain evidence="2 3">DSM 14823</strain>
    </source>
</reference>
<dbReference type="GeneID" id="78294876"/>
<sequence>MRRANPPSRREKPEAAKKILLGGVFPAGDMVKAAELRYAAESLRRVFPKAELHIAGENGVPAYGFPGGVPVEQLRETIRQYDAFGWIGTPVSGGELMPGAELLEFASHHGVAAFVWGVGLERGATAESGAERGRGGVFSRLAKLAGLSFFRRFGERKQARARHCLEHGLRTCRFAAAADAPSLEELRRYQRGVNGIAGADSLLLATSAVLPSDEFLIREGRMAAVAFGGREAIPPGTGALLERMAEELKVRFLLVAESPEGRSRLEKLRSGMARADEVARIGEFHSVEELLGGLGCCDLVIGNSFPVILLGLNKLIPAIGVGCGRRAGEYLERFRLPHFAAAEPISERLVARAGLLLEYGEEFQDAALPVREALLEELTAAERALSAALTGNRRRRRR</sequence>
<evidence type="ECO:0000313" key="3">
    <source>
        <dbReference type="Proteomes" id="UP000245959"/>
    </source>
</evidence>
<reference evidence="1 4" key="2">
    <citation type="submission" date="2020-04" db="EMBL/GenBank/DDBJ databases">
        <authorList>
            <person name="Hitch T.C.A."/>
            <person name="Wylensek D."/>
            <person name="Clavel T."/>
        </authorList>
    </citation>
    <scope>NUCLEOTIDE SEQUENCE [LARGE SCALE GENOMIC DNA]</scope>
    <source>
        <strain evidence="1 4">COR2-253-APC-1A</strain>
    </source>
</reference>
<gene>
    <name evidence="2" type="ORF">C8D82_10974</name>
    <name evidence="1" type="ORF">HF882_16140</name>
</gene>
<dbReference type="RefSeq" id="WP_116883569.1">
    <property type="nucleotide sequence ID" value="NZ_CABMMC010000037.1"/>
</dbReference>